<evidence type="ECO:0000313" key="4">
    <source>
        <dbReference type="EMBL" id="VDD80568.1"/>
    </source>
</evidence>
<dbReference type="InterPro" id="IPR001680">
    <property type="entry name" value="WD40_rpt"/>
</dbReference>
<proteinExistence type="predicted"/>
<sequence length="1563" mass="170076">MIEEDYFDIIWDCSISCPEASIQPSKWGDAFQLCTFSDAVAALCKIELSTDHDLSAAKYARELFLQSISPTKEQPVVSNYDYLMYINRLAGRVAGDPTACAILPWVTDFSAPDGGNFRDLTKTKFRLTKGEHQLDATYGSGKREWRCPGEIHAVDLPTSVTLPSPSTSLLEEKINLCSKDRSVLRGEQFLPHHLLDMMPNLAYYTYKARQTSVETLQRHVRPVYRPEEFPTSLQRLCATTPEECIPEFFTDPTIFTSIHPDMPDLQLPEWFSGSATEFLDYHRRLLECDTVSANLHHWIDLTFGYKLLGEAAVEAKNVHLELVSPKPPSNSRVTCLFSAPHPRRAMSADDLIEAYEEAAEFFVKMCSSRPPEFKKVKQITSQSSIDVLLKRDLEDLGCLIIEAAIGSAVPGVIPNLGNARGPGRLDHARHLFTTYNSLLPSGLTKAVKLLLSDSPWDLPISLLRRCVFDFPLPIIDLYRTLIGLRGCESRLNQLHFDDGPSPGTLLSVFLSEKATPHRLDCPLGVLHLLTSMLERSIGASPSCAIDGLVSRRLVQLYLAVGGKVAVEQAILPLVQRLFKLSALSQASNRICSRRFIRDCLLSVRLPVFLSTVPDLLAMSLISPCSSSVNVAPPEAHEVPLADCSQTTMDFFRAFLPDLEDGENASTSVPPVAAAQNSLLWLATTLGPLITGEHLIPSLLSALAMSYNGEEQLTVVTIGETATRLNYRIPKCPLPMPVYTSGKVLRGDTMVTGILRCLERLACLYGVEIIIRLYIPAVERAVTTALSTLRTGANRTLSAQSWDTDCEARLISSLVFLQQFITYLPARYLMDYLQEPILSVCLTGALTTAGRVDMCFPSGIRGRLALLYKVIDCVYVLGIRLGFEIMRSQMTELIQLLFALFDRSIATGMSDTFEDAKEPVDAPVCFFSPESDEDSVNTVTEPAPEPNQYARSPPKQHQTPLFVVKLDRHTSSVTVAKEKQQEPLPLSPCLSSSLTEPALTLTSADNESSSKGGAASRQQRPAVLDELQATFTPELAHMAYLPLCRLTGGSHIESSLYNIELIRNLVTQHEKYLNDRENSDAASTLLQPSDGRSKVTINTEYEAKLAASSSVSKPSMTHLHGDWIEYFRVKVESSSSSLGNCPSSSQRPLLFHGKRLVTFAGHSGSVRCITTLPNESSFVTASSDRSVQLYSMTTARSQVAASSRRRSSESGGNSHRPPTAPSTVTPPNFVFTEHRRPVFAATYLNFERLVASTDGSLILWDPATGQKVSVFLTSGGVGDNGNPSGACVYRGSCALPAPLSSICGAPAFRSTIVAGDEAGFLLVIDPRVGAGAVAAVLRLNAAIGCSTDPCPAMGRSALVIKDYRLDQLTGESSVTSPGALRCLSPRVEDNNSVLCGFSTGLVSQVDIRSGGVVATWRGHTDSVSQIFSHTSGWFSSTSADRSVAFWRLCPSAKFVTCNRTSQHLSCPQSAMTGITCAELDYNDTLLVAGPVQSPSDSSPVVVSGGLSKCLFGCYDNPSDDDTDLTFRLGGIIGLGGGQLSALAVLPYTGCLIAGTTSGLLNLFY</sequence>
<dbReference type="InterPro" id="IPR000409">
    <property type="entry name" value="BEACH_dom"/>
</dbReference>
<dbReference type="PROSITE" id="PS50082">
    <property type="entry name" value="WD_REPEATS_2"/>
    <property type="match status" value="1"/>
</dbReference>
<reference evidence="4 5" key="1">
    <citation type="submission" date="2018-10" db="EMBL/GenBank/DDBJ databases">
        <authorList>
            <consortium name="Pathogen Informatics"/>
        </authorList>
    </citation>
    <scope>NUCLEOTIDE SEQUENCE [LARGE SCALE GENOMIC DNA]</scope>
</reference>
<evidence type="ECO:0000259" key="3">
    <source>
        <dbReference type="PROSITE" id="PS50197"/>
    </source>
</evidence>
<dbReference type="InterPro" id="IPR015943">
    <property type="entry name" value="WD40/YVTN_repeat-like_dom_sf"/>
</dbReference>
<accession>A0A0R3UH13</accession>
<feature type="repeat" description="WD" evidence="1">
    <location>
        <begin position="1158"/>
        <end position="1199"/>
    </location>
</feature>
<dbReference type="Gene3D" id="2.130.10.10">
    <property type="entry name" value="YVTN repeat-like/Quinoprotein amine dehydrogenase"/>
    <property type="match status" value="2"/>
</dbReference>
<dbReference type="InterPro" id="IPR036322">
    <property type="entry name" value="WD40_repeat_dom_sf"/>
</dbReference>
<organism evidence="4 5">
    <name type="scientific">Mesocestoides corti</name>
    <name type="common">Flatworm</name>
    <dbReference type="NCBI Taxonomy" id="53468"/>
    <lineage>
        <taxon>Eukaryota</taxon>
        <taxon>Metazoa</taxon>
        <taxon>Spiralia</taxon>
        <taxon>Lophotrochozoa</taxon>
        <taxon>Platyhelminthes</taxon>
        <taxon>Cestoda</taxon>
        <taxon>Eucestoda</taxon>
        <taxon>Cyclophyllidea</taxon>
        <taxon>Mesocestoididae</taxon>
        <taxon>Mesocestoides</taxon>
    </lineage>
</organism>
<dbReference type="PANTHER" id="PTHR46866">
    <property type="entry name" value="GH12955P"/>
    <property type="match status" value="1"/>
</dbReference>
<dbReference type="PROSITE" id="PS50197">
    <property type="entry name" value="BEACH"/>
    <property type="match status" value="1"/>
</dbReference>
<dbReference type="SMART" id="SM00320">
    <property type="entry name" value="WD40"/>
    <property type="match status" value="3"/>
</dbReference>
<feature type="region of interest" description="Disordered" evidence="2">
    <location>
        <begin position="1000"/>
        <end position="1020"/>
    </location>
</feature>
<keyword evidence="1" id="KW-0853">WD repeat</keyword>
<protein>
    <recommendedName>
        <fullName evidence="3">BEACH domain-containing protein</fullName>
    </recommendedName>
</protein>
<dbReference type="OrthoDB" id="29306at2759"/>
<feature type="region of interest" description="Disordered" evidence="2">
    <location>
        <begin position="929"/>
        <end position="954"/>
    </location>
</feature>
<dbReference type="STRING" id="53468.A0A0R3UH13"/>
<dbReference type="PANTHER" id="PTHR46866:SF1">
    <property type="entry name" value="GH12955P"/>
    <property type="match status" value="1"/>
</dbReference>
<name>A0A0R3UH13_MESCO</name>
<dbReference type="PROSITE" id="PS50294">
    <property type="entry name" value="WD_REPEATS_REGION"/>
    <property type="match status" value="1"/>
</dbReference>
<dbReference type="Pfam" id="PF00400">
    <property type="entry name" value="WD40"/>
    <property type="match status" value="2"/>
</dbReference>
<feature type="region of interest" description="Disordered" evidence="2">
    <location>
        <begin position="1195"/>
        <end position="1227"/>
    </location>
</feature>
<gene>
    <name evidence="4" type="ORF">MCOS_LOCUS6571</name>
</gene>
<dbReference type="SUPFAM" id="SSF50978">
    <property type="entry name" value="WD40 repeat-like"/>
    <property type="match status" value="1"/>
</dbReference>
<dbReference type="Pfam" id="PF02138">
    <property type="entry name" value="Beach"/>
    <property type="match status" value="2"/>
</dbReference>
<dbReference type="SUPFAM" id="SSF81837">
    <property type="entry name" value="BEACH domain"/>
    <property type="match status" value="1"/>
</dbReference>
<evidence type="ECO:0000256" key="1">
    <source>
        <dbReference type="PROSITE-ProRule" id="PRU00221"/>
    </source>
</evidence>
<keyword evidence="5" id="KW-1185">Reference proteome</keyword>
<dbReference type="Gene3D" id="1.10.1540.10">
    <property type="entry name" value="BEACH domain"/>
    <property type="match status" value="1"/>
</dbReference>
<dbReference type="EMBL" id="UXSR01005273">
    <property type="protein sequence ID" value="VDD80568.1"/>
    <property type="molecule type" value="Genomic_DNA"/>
</dbReference>
<evidence type="ECO:0000256" key="2">
    <source>
        <dbReference type="SAM" id="MobiDB-lite"/>
    </source>
</evidence>
<dbReference type="InterPro" id="IPR036372">
    <property type="entry name" value="BEACH_dom_sf"/>
</dbReference>
<feature type="compositionally biased region" description="Polar residues" evidence="2">
    <location>
        <begin position="1000"/>
        <end position="1018"/>
    </location>
</feature>
<feature type="domain" description="BEACH" evidence="3">
    <location>
        <begin position="57"/>
        <end position="372"/>
    </location>
</feature>
<evidence type="ECO:0000313" key="5">
    <source>
        <dbReference type="Proteomes" id="UP000267029"/>
    </source>
</evidence>
<dbReference type="Proteomes" id="UP000267029">
    <property type="component" value="Unassembled WGS sequence"/>
</dbReference>
<dbReference type="SMART" id="SM01026">
    <property type="entry name" value="Beach"/>
    <property type="match status" value="1"/>
</dbReference>